<dbReference type="InterPro" id="IPR008146">
    <property type="entry name" value="Gln_synth_cat_dom"/>
</dbReference>
<dbReference type="Gene3D" id="3.30.590.10">
    <property type="entry name" value="Glutamine synthetase/guanido kinase, catalytic domain"/>
    <property type="match status" value="1"/>
</dbReference>
<reference evidence="6 7" key="1">
    <citation type="journal article" date="2019" name="Emerg. Microbes Infect.">
        <title>Comprehensive subspecies identification of 175 nontuberculous mycobacteria species based on 7547 genomic profiles.</title>
        <authorList>
            <person name="Matsumoto Y."/>
            <person name="Kinjo T."/>
            <person name="Motooka D."/>
            <person name="Nabeya D."/>
            <person name="Jung N."/>
            <person name="Uechi K."/>
            <person name="Horii T."/>
            <person name="Iida T."/>
            <person name="Fujita J."/>
            <person name="Nakamura S."/>
        </authorList>
    </citation>
    <scope>NUCLEOTIDE SEQUENCE [LARGE SCALE GENOMIC DNA]</scope>
    <source>
        <strain evidence="6 7">JCM 13574</strain>
    </source>
</reference>
<dbReference type="PANTHER" id="PTHR43785">
    <property type="entry name" value="GAMMA-GLUTAMYLPUTRESCINE SYNTHETASE"/>
    <property type="match status" value="1"/>
</dbReference>
<gene>
    <name evidence="6" type="primary">glnA3</name>
    <name evidence="6" type="ORF">MMAD_03360</name>
</gene>
<evidence type="ECO:0000256" key="4">
    <source>
        <dbReference type="RuleBase" id="RU000384"/>
    </source>
</evidence>
<dbReference type="SUPFAM" id="SSF55931">
    <property type="entry name" value="Glutamine synthetase/guanido kinase"/>
    <property type="match status" value="1"/>
</dbReference>
<dbReference type="SMART" id="SM01230">
    <property type="entry name" value="Gln-synt_C"/>
    <property type="match status" value="1"/>
</dbReference>
<dbReference type="GO" id="GO:0004356">
    <property type="term" value="F:glutamine synthetase activity"/>
    <property type="evidence" value="ECO:0007669"/>
    <property type="project" value="InterPro"/>
</dbReference>
<dbReference type="RefSeq" id="WP_163731610.1">
    <property type="nucleotide sequence ID" value="NZ_AP022610.1"/>
</dbReference>
<protein>
    <submittedName>
        <fullName evidence="6">Glutamine synthetase GlnA</fullName>
    </submittedName>
</protein>
<sequence length="449" mass="46391">MARASDATGTSAADDLARDLRANGVRLIAGSLTDPAGVTRAKYVPVSRLGAFERSGMGVSPSWSVFCVDSGIAFTPTIGVTGDHRIRIDRRDVRVIDDGIGWAPGNLNDQAGTPVPLCPRSLLARAEQSAADRGLSARVGAELECTMVALDGGPATTDPWSPYGIRTSLDRSALLVDLAETAETAGLDVEQIHTEYGHDQLEVSLAPTTPVAAADAVILTRIVLGRVAARHGLRISFAPVPFDGAAGNGAHLHLSLADAAGPLFSGGDGPHGIRTAGGSAIAGVVEALPDLLAVYAGSVLSAARLRPGNWAGAAACWGLENREAAVRFVAATAGSPHGANAELKLIDPSANPYLAAAAFLGSALRGIDLGLDLPPEIPENPAQSDVATRPLPSDQRAALDAFEYSSVAAELLGPEVVEALVAVRRYELKTYGELTLADTTRALRLAWSC</sequence>
<dbReference type="InterPro" id="IPR014746">
    <property type="entry name" value="Gln_synth/guanido_kin_cat_dom"/>
</dbReference>
<keyword evidence="7" id="KW-1185">Reference proteome</keyword>
<dbReference type="Proteomes" id="UP000466517">
    <property type="component" value="Chromosome"/>
</dbReference>
<name>A0A7I7XBN9_9MYCO</name>
<dbReference type="AlphaFoldDB" id="A0A7I7XBN9"/>
<keyword evidence="2" id="KW-0436">Ligase</keyword>
<evidence type="ECO:0000256" key="3">
    <source>
        <dbReference type="PROSITE-ProRule" id="PRU01331"/>
    </source>
</evidence>
<dbReference type="EMBL" id="AP022610">
    <property type="protein sequence ID" value="BBZ26041.1"/>
    <property type="molecule type" value="Genomic_DNA"/>
</dbReference>
<feature type="domain" description="GS catalytic" evidence="5">
    <location>
        <begin position="119"/>
        <end position="449"/>
    </location>
</feature>
<organism evidence="6 7">
    <name type="scientific">Mycolicibacterium madagascariense</name>
    <dbReference type="NCBI Taxonomy" id="212765"/>
    <lineage>
        <taxon>Bacteria</taxon>
        <taxon>Bacillati</taxon>
        <taxon>Actinomycetota</taxon>
        <taxon>Actinomycetes</taxon>
        <taxon>Mycobacteriales</taxon>
        <taxon>Mycobacteriaceae</taxon>
        <taxon>Mycolicibacterium</taxon>
    </lineage>
</organism>
<dbReference type="Pfam" id="PF00120">
    <property type="entry name" value="Gln-synt_C"/>
    <property type="match status" value="1"/>
</dbReference>
<dbReference type="Gene3D" id="3.10.20.70">
    <property type="entry name" value="Glutamine synthetase, N-terminal domain"/>
    <property type="match status" value="1"/>
</dbReference>
<evidence type="ECO:0000259" key="5">
    <source>
        <dbReference type="PROSITE" id="PS51987"/>
    </source>
</evidence>
<dbReference type="PROSITE" id="PS51987">
    <property type="entry name" value="GS_CATALYTIC"/>
    <property type="match status" value="1"/>
</dbReference>
<dbReference type="KEGG" id="mmag:MMAD_03360"/>
<dbReference type="PANTHER" id="PTHR43785:SF12">
    <property type="entry name" value="TYPE-1 GLUTAMINE SYNTHETASE 2"/>
    <property type="match status" value="1"/>
</dbReference>
<evidence type="ECO:0000313" key="7">
    <source>
        <dbReference type="Proteomes" id="UP000466517"/>
    </source>
</evidence>
<evidence type="ECO:0000313" key="6">
    <source>
        <dbReference type="EMBL" id="BBZ26041.1"/>
    </source>
</evidence>
<accession>A0A7I7XBN9</accession>
<dbReference type="InterPro" id="IPR036651">
    <property type="entry name" value="Gln_synt_N_sf"/>
</dbReference>
<dbReference type="GO" id="GO:0006542">
    <property type="term" value="P:glutamine biosynthetic process"/>
    <property type="evidence" value="ECO:0007669"/>
    <property type="project" value="InterPro"/>
</dbReference>
<comment type="similarity">
    <text evidence="1 3 4">Belongs to the glutamine synthetase family.</text>
</comment>
<evidence type="ECO:0000256" key="1">
    <source>
        <dbReference type="ARBA" id="ARBA00009897"/>
    </source>
</evidence>
<evidence type="ECO:0000256" key="2">
    <source>
        <dbReference type="ARBA" id="ARBA00022598"/>
    </source>
</evidence>
<proteinExistence type="inferred from homology"/>